<evidence type="ECO:0000256" key="1">
    <source>
        <dbReference type="ARBA" id="ARBA00001947"/>
    </source>
</evidence>
<keyword evidence="2" id="KW-0560">Oxidoreductase</keyword>
<accession>A0A7W7S2F9</accession>
<feature type="domain" description="Alcohol dehydrogenase-like C-terminal" evidence="3">
    <location>
        <begin position="184"/>
        <end position="308"/>
    </location>
</feature>
<dbReference type="InterPro" id="IPR011032">
    <property type="entry name" value="GroES-like_sf"/>
</dbReference>
<dbReference type="InterPro" id="IPR036291">
    <property type="entry name" value="NAD(P)-bd_dom_sf"/>
</dbReference>
<dbReference type="Proteomes" id="UP000534286">
    <property type="component" value="Unassembled WGS sequence"/>
</dbReference>
<dbReference type="PANTHER" id="PTHR43401">
    <property type="entry name" value="L-THREONINE 3-DEHYDROGENASE"/>
    <property type="match status" value="1"/>
</dbReference>
<dbReference type="Gene3D" id="3.90.180.10">
    <property type="entry name" value="Medium-chain alcohol dehydrogenases, catalytic domain"/>
    <property type="match status" value="1"/>
</dbReference>
<dbReference type="PANTHER" id="PTHR43401:SF2">
    <property type="entry name" value="L-THREONINE 3-DEHYDROGENASE"/>
    <property type="match status" value="1"/>
</dbReference>
<dbReference type="EMBL" id="JACHJU010000002">
    <property type="protein sequence ID" value="MBB4941741.1"/>
    <property type="molecule type" value="Genomic_DNA"/>
</dbReference>
<sequence length="352" mass="36601">MRAARWHARRDVRVEEVPDPVPAAGEVLVRVELCGICGTDVEEYRGGPLAIDVDRPHPLTGTRVPLALGHEVVGVIAGHGPGTDATRLPVGTRVIPDVVLGCGTCWWCRRHQEGVCARQAVRGLNLDGGLAEYMVADAATCVPVPDHVPPRLAVLAEPAAVAVRALRKAGDVTGGTALVLGAGAIGLLLTRVAVAAGIQVVTSETADFRRAAARHAGAVAVRPEETAAAIDRLTEGRGADVVFECTGLPALLPEAIRHCRARGTVVIVGFSGRDAAVPLADVVLKEKRLVGTAAHLWDEDVTAGVRLLASGVIDPALVPVRVASLDEVPALLAVPDQGVVKVAIDPRGQEEV</sequence>
<evidence type="ECO:0000313" key="6">
    <source>
        <dbReference type="Proteomes" id="UP000534286"/>
    </source>
</evidence>
<comment type="caution">
    <text evidence="5">The sequence shown here is derived from an EMBL/GenBank/DDBJ whole genome shotgun (WGS) entry which is preliminary data.</text>
</comment>
<dbReference type="InterPro" id="IPR013154">
    <property type="entry name" value="ADH-like_N"/>
</dbReference>
<proteinExistence type="predicted"/>
<dbReference type="GO" id="GO:0016491">
    <property type="term" value="F:oxidoreductase activity"/>
    <property type="evidence" value="ECO:0007669"/>
    <property type="project" value="UniProtKB-KW"/>
</dbReference>
<feature type="domain" description="Alcohol dehydrogenase-like N-terminal" evidence="4">
    <location>
        <begin position="24"/>
        <end position="146"/>
    </location>
</feature>
<dbReference type="RefSeq" id="WP_184757744.1">
    <property type="nucleotide sequence ID" value="NZ_BAABEK010000064.1"/>
</dbReference>
<dbReference type="SUPFAM" id="SSF51735">
    <property type="entry name" value="NAD(P)-binding Rossmann-fold domains"/>
    <property type="match status" value="1"/>
</dbReference>
<dbReference type="Gene3D" id="3.40.50.720">
    <property type="entry name" value="NAD(P)-binding Rossmann-like Domain"/>
    <property type="match status" value="1"/>
</dbReference>
<evidence type="ECO:0000256" key="2">
    <source>
        <dbReference type="ARBA" id="ARBA00023002"/>
    </source>
</evidence>
<dbReference type="Pfam" id="PF08240">
    <property type="entry name" value="ADH_N"/>
    <property type="match status" value="1"/>
</dbReference>
<gene>
    <name evidence="5" type="ORF">FHR32_006118</name>
</gene>
<organism evidence="5 6">
    <name type="scientific">Streptosporangium album</name>
    <dbReference type="NCBI Taxonomy" id="47479"/>
    <lineage>
        <taxon>Bacteria</taxon>
        <taxon>Bacillati</taxon>
        <taxon>Actinomycetota</taxon>
        <taxon>Actinomycetes</taxon>
        <taxon>Streptosporangiales</taxon>
        <taxon>Streptosporangiaceae</taxon>
        <taxon>Streptosporangium</taxon>
    </lineage>
</organism>
<evidence type="ECO:0000259" key="3">
    <source>
        <dbReference type="Pfam" id="PF00107"/>
    </source>
</evidence>
<evidence type="ECO:0000259" key="4">
    <source>
        <dbReference type="Pfam" id="PF08240"/>
    </source>
</evidence>
<dbReference type="SUPFAM" id="SSF50129">
    <property type="entry name" value="GroES-like"/>
    <property type="match status" value="1"/>
</dbReference>
<dbReference type="AlphaFoldDB" id="A0A7W7S2F9"/>
<comment type="cofactor">
    <cofactor evidence="1">
        <name>Zn(2+)</name>
        <dbReference type="ChEBI" id="CHEBI:29105"/>
    </cofactor>
</comment>
<protein>
    <submittedName>
        <fullName evidence="5">2-desacetyl-2-hydroxyethyl bacteriochlorophyllide A dehydrogenase</fullName>
    </submittedName>
</protein>
<evidence type="ECO:0000313" key="5">
    <source>
        <dbReference type="EMBL" id="MBB4941741.1"/>
    </source>
</evidence>
<name>A0A7W7S2F9_9ACTN</name>
<dbReference type="Pfam" id="PF00107">
    <property type="entry name" value="ADH_zinc_N"/>
    <property type="match status" value="1"/>
</dbReference>
<dbReference type="InterPro" id="IPR050129">
    <property type="entry name" value="Zn_alcohol_dh"/>
</dbReference>
<dbReference type="InterPro" id="IPR013149">
    <property type="entry name" value="ADH-like_C"/>
</dbReference>
<keyword evidence="6" id="KW-1185">Reference proteome</keyword>
<reference evidence="5 6" key="1">
    <citation type="submission" date="2020-08" db="EMBL/GenBank/DDBJ databases">
        <title>Sequencing the genomes of 1000 actinobacteria strains.</title>
        <authorList>
            <person name="Klenk H.-P."/>
        </authorList>
    </citation>
    <scope>NUCLEOTIDE SEQUENCE [LARGE SCALE GENOMIC DNA]</scope>
    <source>
        <strain evidence="5 6">DSM 43023</strain>
    </source>
</reference>